<reference evidence="3" key="1">
    <citation type="journal article" date="2019" name="Int. J. Syst. Evol. Microbiol.">
        <title>The Global Catalogue of Microorganisms (GCM) 10K type strain sequencing project: providing services to taxonomists for standard genome sequencing and annotation.</title>
        <authorList>
            <consortium name="The Broad Institute Genomics Platform"/>
            <consortium name="The Broad Institute Genome Sequencing Center for Infectious Disease"/>
            <person name="Wu L."/>
            <person name="Ma J."/>
        </authorList>
    </citation>
    <scope>NUCLEOTIDE SEQUENCE [LARGE SCALE GENOMIC DNA]</scope>
    <source>
        <strain evidence="3">CECT 8570</strain>
    </source>
</reference>
<evidence type="ECO:0000313" key="3">
    <source>
        <dbReference type="Proteomes" id="UP001595840"/>
    </source>
</evidence>
<feature type="signal peptide" evidence="1">
    <location>
        <begin position="1"/>
        <end position="22"/>
    </location>
</feature>
<feature type="chain" id="PRO_5047185337" evidence="1">
    <location>
        <begin position="23"/>
        <end position="166"/>
    </location>
</feature>
<dbReference type="RefSeq" id="WP_290264795.1">
    <property type="nucleotide sequence ID" value="NZ_JAUFQG010000006.1"/>
</dbReference>
<organism evidence="2 3">
    <name type="scientific">Simiduia curdlanivorans</name>
    <dbReference type="NCBI Taxonomy" id="1492769"/>
    <lineage>
        <taxon>Bacteria</taxon>
        <taxon>Pseudomonadati</taxon>
        <taxon>Pseudomonadota</taxon>
        <taxon>Gammaproteobacteria</taxon>
        <taxon>Cellvibrionales</taxon>
        <taxon>Cellvibrionaceae</taxon>
        <taxon>Simiduia</taxon>
    </lineage>
</organism>
<keyword evidence="1" id="KW-0732">Signal</keyword>
<accession>A0ABV8V0D4</accession>
<dbReference type="EMBL" id="JBHSCX010000001">
    <property type="protein sequence ID" value="MFC4360866.1"/>
    <property type="molecule type" value="Genomic_DNA"/>
</dbReference>
<protein>
    <submittedName>
        <fullName evidence="2">DUF6491 family protein</fullName>
    </submittedName>
</protein>
<proteinExistence type="predicted"/>
<comment type="caution">
    <text evidence="2">The sequence shown here is derived from an EMBL/GenBank/DDBJ whole genome shotgun (WGS) entry which is preliminary data.</text>
</comment>
<sequence>MAVVKNLFLLLSLSCLFNLAQAESNTKPDYHFEELKSVSSIRASDVNGWGRINDQVLVTGRTASRKYILVLARPDHDLAFSTALGVTSNAGRVAVKFDEVYAGNSTIRVGNRIMMIYEVKGSDAMKHARALFELRDCESQKNADCSSFTKAVEDTTVPAPKQGAAQ</sequence>
<dbReference type="Pfam" id="PF20101">
    <property type="entry name" value="DUF6491"/>
    <property type="match status" value="1"/>
</dbReference>
<evidence type="ECO:0000313" key="2">
    <source>
        <dbReference type="EMBL" id="MFC4360866.1"/>
    </source>
</evidence>
<evidence type="ECO:0000256" key="1">
    <source>
        <dbReference type="SAM" id="SignalP"/>
    </source>
</evidence>
<name>A0ABV8V0D4_9GAMM</name>
<dbReference type="Proteomes" id="UP001595840">
    <property type="component" value="Unassembled WGS sequence"/>
</dbReference>
<dbReference type="InterPro" id="IPR045500">
    <property type="entry name" value="DUF6491"/>
</dbReference>
<gene>
    <name evidence="2" type="ORF">ACFOX3_01060</name>
</gene>
<keyword evidence="3" id="KW-1185">Reference proteome</keyword>